<evidence type="ECO:0000256" key="1">
    <source>
        <dbReference type="SAM" id="MobiDB-lite"/>
    </source>
</evidence>
<dbReference type="RefSeq" id="WP_345379331.1">
    <property type="nucleotide sequence ID" value="NZ_BAABIC010000004.1"/>
</dbReference>
<proteinExistence type="predicted"/>
<protein>
    <submittedName>
        <fullName evidence="2">Uncharacterized protein</fullName>
    </submittedName>
</protein>
<accession>A0ABP8W6G0</accession>
<name>A0ABP8W6G0_9PSEU</name>
<gene>
    <name evidence="2" type="ORF">GCM10023215_15350</name>
</gene>
<dbReference type="Proteomes" id="UP001500325">
    <property type="component" value="Unassembled WGS sequence"/>
</dbReference>
<comment type="caution">
    <text evidence="2">The sequence shown here is derived from an EMBL/GenBank/DDBJ whole genome shotgun (WGS) entry which is preliminary data.</text>
</comment>
<keyword evidence="3" id="KW-1185">Reference proteome</keyword>
<feature type="region of interest" description="Disordered" evidence="1">
    <location>
        <begin position="90"/>
        <end position="143"/>
    </location>
</feature>
<dbReference type="EMBL" id="BAABIC010000004">
    <property type="protein sequence ID" value="GAA4682307.1"/>
    <property type="molecule type" value="Genomic_DNA"/>
</dbReference>
<reference evidence="3" key="1">
    <citation type="journal article" date="2019" name="Int. J. Syst. Evol. Microbiol.">
        <title>The Global Catalogue of Microorganisms (GCM) 10K type strain sequencing project: providing services to taxonomists for standard genome sequencing and annotation.</title>
        <authorList>
            <consortium name="The Broad Institute Genomics Platform"/>
            <consortium name="The Broad Institute Genome Sequencing Center for Infectious Disease"/>
            <person name="Wu L."/>
            <person name="Ma J."/>
        </authorList>
    </citation>
    <scope>NUCLEOTIDE SEQUENCE [LARGE SCALE GENOMIC DNA]</scope>
    <source>
        <strain evidence="3">JCM 18055</strain>
    </source>
</reference>
<evidence type="ECO:0000313" key="3">
    <source>
        <dbReference type="Proteomes" id="UP001500325"/>
    </source>
</evidence>
<organism evidence="2 3">
    <name type="scientific">Pseudonocardia yuanmonensis</name>
    <dbReference type="NCBI Taxonomy" id="1095914"/>
    <lineage>
        <taxon>Bacteria</taxon>
        <taxon>Bacillati</taxon>
        <taxon>Actinomycetota</taxon>
        <taxon>Actinomycetes</taxon>
        <taxon>Pseudonocardiales</taxon>
        <taxon>Pseudonocardiaceae</taxon>
        <taxon>Pseudonocardia</taxon>
    </lineage>
</organism>
<feature type="compositionally biased region" description="Basic and acidic residues" evidence="1">
    <location>
        <begin position="104"/>
        <end position="143"/>
    </location>
</feature>
<sequence length="143" mass="15989">MRDLSPLERRAAALDAREEAIRDRIAQIEGVLAELRTRLNGTGTRPVAPSELPAQRCLDDAERRRRVAALHAIEALTYAARAHRRAAERHQLCADRGGPAASMHQEKAEHHNRAARADEQHARELSIQEERHSVVHGHPTTDS</sequence>
<evidence type="ECO:0000313" key="2">
    <source>
        <dbReference type="EMBL" id="GAA4682307.1"/>
    </source>
</evidence>